<evidence type="ECO:0000313" key="2">
    <source>
        <dbReference type="Proteomes" id="UP000265715"/>
    </source>
</evidence>
<dbReference type="Proteomes" id="UP000265715">
    <property type="component" value="Unassembled WGS sequence"/>
</dbReference>
<dbReference type="InterPro" id="IPR015018">
    <property type="entry name" value="DUF1905"/>
</dbReference>
<dbReference type="EMBL" id="QXDL01000002">
    <property type="protein sequence ID" value="RIH90845.1"/>
    <property type="molecule type" value="Genomic_DNA"/>
</dbReference>
<organism evidence="1 2">
    <name type="scientific">Calidithermus terrae</name>
    <dbReference type="NCBI Taxonomy" id="1408545"/>
    <lineage>
        <taxon>Bacteria</taxon>
        <taxon>Thermotogati</taxon>
        <taxon>Deinococcota</taxon>
        <taxon>Deinococci</taxon>
        <taxon>Thermales</taxon>
        <taxon>Thermaceae</taxon>
        <taxon>Calidithermus</taxon>
    </lineage>
</organism>
<gene>
    <name evidence="1" type="ORF">Mterra_00068</name>
</gene>
<keyword evidence="2" id="KW-1185">Reference proteome</keyword>
<dbReference type="Gene3D" id="2.40.30.100">
    <property type="entry name" value="AF2212/PG0164-like"/>
    <property type="match status" value="1"/>
</dbReference>
<sequence>MARPRAVLLLAVPEEQSRAIKSAGKLLTYGWGVIPVRACVGRTEWKTSLFPKDGLYLVPLKDEVRKAEGLGKGDAVRVRLELGP</sequence>
<reference evidence="1 2" key="1">
    <citation type="submission" date="2018-08" db="EMBL/GenBank/DDBJ databases">
        <title>Meiothermus terrae DSM 26712 genome sequencing project.</title>
        <authorList>
            <person name="Da Costa M.S."/>
            <person name="Albuquerque L."/>
            <person name="Raposo P."/>
            <person name="Froufe H.J.C."/>
            <person name="Barroso C.S."/>
            <person name="Egas C."/>
        </authorList>
    </citation>
    <scope>NUCLEOTIDE SEQUENCE [LARGE SCALE GENOMIC DNA]</scope>
    <source>
        <strain evidence="1 2">DSM 26712</strain>
    </source>
</reference>
<proteinExistence type="predicted"/>
<accession>A0A399F502</accession>
<dbReference type="RefSeq" id="WP_245971427.1">
    <property type="nucleotide sequence ID" value="NZ_QXDL01000002.1"/>
</dbReference>
<name>A0A399F502_9DEIN</name>
<evidence type="ECO:0000313" key="1">
    <source>
        <dbReference type="EMBL" id="RIH90845.1"/>
    </source>
</evidence>
<comment type="caution">
    <text evidence="1">The sequence shown here is derived from an EMBL/GenBank/DDBJ whole genome shotgun (WGS) entry which is preliminary data.</text>
</comment>
<protein>
    <submittedName>
        <fullName evidence="1">Uncharacterized protein</fullName>
    </submittedName>
</protein>
<dbReference type="Pfam" id="PF08922">
    <property type="entry name" value="DUF1905"/>
    <property type="match status" value="1"/>
</dbReference>
<dbReference type="AlphaFoldDB" id="A0A399F502"/>
<dbReference type="InterPro" id="IPR037079">
    <property type="entry name" value="AF2212/PG0164-like_sf"/>
</dbReference>
<dbReference type="SUPFAM" id="SSF141694">
    <property type="entry name" value="AF2212/PG0164-like"/>
    <property type="match status" value="1"/>
</dbReference>